<feature type="region of interest" description="Disordered" evidence="1">
    <location>
        <begin position="423"/>
        <end position="490"/>
    </location>
</feature>
<feature type="region of interest" description="Disordered" evidence="1">
    <location>
        <begin position="1058"/>
        <end position="1080"/>
    </location>
</feature>
<dbReference type="Pfam" id="PF03568">
    <property type="entry name" value="Separin_C"/>
    <property type="match status" value="1"/>
</dbReference>
<dbReference type="PANTHER" id="PTHR15977">
    <property type="entry name" value="CILIA- AND FLAGELLA-ASSOCIATED PROTEIN 46"/>
    <property type="match status" value="1"/>
</dbReference>
<evidence type="ECO:0000313" key="2">
    <source>
        <dbReference type="EMBL" id="KAJ7324106.1"/>
    </source>
</evidence>
<feature type="compositionally biased region" description="Basic and acidic residues" evidence="1">
    <location>
        <begin position="1261"/>
        <end position="1284"/>
    </location>
</feature>
<feature type="compositionally biased region" description="Basic and acidic residues" evidence="1">
    <location>
        <begin position="473"/>
        <end position="483"/>
    </location>
</feature>
<evidence type="ECO:0008006" key="4">
    <source>
        <dbReference type="Google" id="ProtNLM"/>
    </source>
</evidence>
<dbReference type="EMBL" id="JAPFRF010000008">
    <property type="protein sequence ID" value="KAJ7324106.1"/>
    <property type="molecule type" value="Genomic_DNA"/>
</dbReference>
<feature type="region of interest" description="Disordered" evidence="1">
    <location>
        <begin position="1259"/>
        <end position="1292"/>
    </location>
</feature>
<dbReference type="GO" id="GO:0060294">
    <property type="term" value="P:cilium movement involved in cell motility"/>
    <property type="evidence" value="ECO:0007669"/>
    <property type="project" value="InterPro"/>
</dbReference>
<dbReference type="SUPFAM" id="SSF48452">
    <property type="entry name" value="TPR-like"/>
    <property type="match status" value="1"/>
</dbReference>
<feature type="compositionally biased region" description="Basic and acidic residues" evidence="1">
    <location>
        <begin position="450"/>
        <end position="460"/>
    </location>
</feature>
<evidence type="ECO:0000256" key="1">
    <source>
        <dbReference type="SAM" id="MobiDB-lite"/>
    </source>
</evidence>
<dbReference type="InterPro" id="IPR039586">
    <property type="entry name" value="CFAP46"/>
</dbReference>
<dbReference type="OrthoDB" id="68437at2759"/>
<feature type="region of interest" description="Disordered" evidence="1">
    <location>
        <begin position="1464"/>
        <end position="1488"/>
    </location>
</feature>
<dbReference type="InterPro" id="IPR011990">
    <property type="entry name" value="TPR-like_helical_dom_sf"/>
</dbReference>
<sequence length="1743" mass="197491">MVKMALECSWTDSLVQLQTLTRLAHYAHTNHDHELAMTCSQKALELGDKTLHNTDVKKQGTNDYTARQEMLSIAACTQGKGMMENLAGKKHLRTVASKWFVESARYAGEAGNVALAMIATRHFWNACLPFIGSSADRQQLKIPTEVLLKSIIKASEAKNKQEVDEMLDLHQWPAVDFQSSSSSSASFYPGADEDLTLRTFLYVLLFQVYADKNDWEAGLKVLDDAVQILPRTKHRLPIFKHMVMVKARLGRNYIMEIQKFKDESEDCLSHMWHRLASVSPDLVGQLSCYQNAIDILQQKEFELKKVDNLLGFAEWLYCNQFPLSEAIKHLDWAIHILLYLKPLRKSPDEEDSRDQISVRDLRSIKQLEALCRAHTIMAVISGHGSPSHEQHCLMAYAFVMHMWQMSLTSAGSALKAVAKVSPPQLSTTKMKGKKDAKQPASSQRSPTTPPKKDKSSKDGKQPTGNQRSPTTPPKKDKSSKEVKQVQSVIKDKFKRRGPTDVLPASVEEWANYECPDEIRDAFKHDSSGCAVNRETILAPTRTLYYLDLLVKELQAILCTHLTLPVLHLAEIIARDVVESRSLSDLYHLRLSSTCLNLKLCQASFYHEKAVGGVFINEIEQGRFRQEIAFKKENALKDNQKENKLLGCSKPGDVDQNTQKLTAKDKILELNPITEKELSGLSFPYLWIDKAEVLLQLNLYQPARLLLSEAHEAAQEMNDLCAVSQCLYLLAVLANLEKKHGQAKALLEKAQLIGGNETFWYNSTLCLIDAILGEDREGKSKRACHFLQKNINILRPLVMERPNREAELGFIIARLEARKAYIQIDFAKDFIHGHQHYSNSVAMLLEPYDKLIHIEKDFLSYGYKDHSTEALMARADIQRMLAKHTTDTVEKQSRYLDAYKLAQEAVKQMEELFQHIHNMLPINETRNVNMPLMRKLAFMKLSLIEIILDIFVLTNIERKKKEAGAEQIEQIIEEFVRFTPDAASVEQAWITLGHTIGHNAQTQLTSLQTLYIGCPDIKAKYLYLTGRSLHLLADRSNPLSSDIHWSESTVEVAKSLCEKSPSPEVEPKCDETETPTTPLPLSKKQLDQYRKKASELRERQIWTQKYLFQSTEVLLQCINVAINNNMIDTLARASLEMVECIGKFDSLSAAQFLALHQSCTASMMMKEILLAATLNTSSSQLAAMLHLQHHLEQKGERTSSILKNVEQRLAAISKAWGNLCISVQHFNIMNELPPNFHVIILQHSEDRSLLYGAVLQKIKPTSPKEQKEKTGHPKDKGGQQKEKSGQHKGKPFQPTLQAKIVRSTVDSDAFFSLLEKVKLLKEERMLNLLDQVLSPDKTLQDEGLRKWQESSAQLDENMEDEDEQHFVSEFQAILKDMEGYLKPVLSQFDFSELRLQSPAVSPADSGKGKGDSGKALEDIGQCVILLVDKSLMELPLEALSIFQEESISSVSRDFSLQMFYNRLHKEESESEGRKDGKSAKESKPKGEQKRGIKIPALNRVLLPNCLPIDIHNVKYVVDPYNEARRKETDNPEQIFKTVLERYELFTHRWDGFIGSTHCPSQAEWEHLLNNCSAFIFYGMERFLCHILLERLVAMKIPECQLIMLLELAHTKPSAVRVRDLDEDRSSLRLSLELPTETVILLSLIGVHSIIANQWHATLEENAPKLESLCESLLKVGKTTGQAIRVLQKCKTAVDQVPKVEPYHVDSPEDNKEDQKESPSGQSHPEIQPSALNAVLYGLPNLMFT</sequence>
<name>A0A9Q0XPR1_9SAUR</name>
<feature type="region of interest" description="Disordered" evidence="1">
    <location>
        <begin position="1697"/>
        <end position="1725"/>
    </location>
</feature>
<dbReference type="PANTHER" id="PTHR15977:SF15">
    <property type="entry name" value="CILIA- AND FLAGELLA-ASSOCIATED PROTEIN 46"/>
    <property type="match status" value="1"/>
</dbReference>
<comment type="caution">
    <text evidence="2">The sequence shown here is derived from an EMBL/GenBank/DDBJ whole genome shotgun (WGS) entry which is preliminary data.</text>
</comment>
<reference evidence="2" key="1">
    <citation type="journal article" date="2023" name="DNA Res.">
        <title>Chromosome-level genome assembly of Phrynocephalus forsythii using third-generation DNA sequencing and Hi-C analysis.</title>
        <authorList>
            <person name="Qi Y."/>
            <person name="Zhao W."/>
            <person name="Zhao Y."/>
            <person name="Niu C."/>
            <person name="Cao S."/>
            <person name="Zhang Y."/>
        </authorList>
    </citation>
    <scope>NUCLEOTIDE SEQUENCE</scope>
    <source>
        <tissue evidence="2">Muscle</tissue>
    </source>
</reference>
<dbReference type="Proteomes" id="UP001142489">
    <property type="component" value="Unassembled WGS sequence"/>
</dbReference>
<feature type="compositionally biased region" description="Basic and acidic residues" evidence="1">
    <location>
        <begin position="1699"/>
        <end position="1715"/>
    </location>
</feature>
<protein>
    <recommendedName>
        <fullName evidence="4">Cilia- and flagella-associated protein 46</fullName>
    </recommendedName>
</protein>
<gene>
    <name evidence="2" type="ORF">JRQ81_017126</name>
</gene>
<evidence type="ECO:0000313" key="3">
    <source>
        <dbReference type="Proteomes" id="UP001142489"/>
    </source>
</evidence>
<accession>A0A9Q0XPR1</accession>
<keyword evidence="3" id="KW-1185">Reference proteome</keyword>
<organism evidence="2 3">
    <name type="scientific">Phrynocephalus forsythii</name>
    <dbReference type="NCBI Taxonomy" id="171643"/>
    <lineage>
        <taxon>Eukaryota</taxon>
        <taxon>Metazoa</taxon>
        <taxon>Chordata</taxon>
        <taxon>Craniata</taxon>
        <taxon>Vertebrata</taxon>
        <taxon>Euteleostomi</taxon>
        <taxon>Lepidosauria</taxon>
        <taxon>Squamata</taxon>
        <taxon>Bifurcata</taxon>
        <taxon>Unidentata</taxon>
        <taxon>Episquamata</taxon>
        <taxon>Toxicofera</taxon>
        <taxon>Iguania</taxon>
        <taxon>Acrodonta</taxon>
        <taxon>Agamidae</taxon>
        <taxon>Agaminae</taxon>
        <taxon>Phrynocephalus</taxon>
    </lineage>
</organism>
<proteinExistence type="predicted"/>
<dbReference type="GO" id="GO:0035082">
    <property type="term" value="P:axoneme assembly"/>
    <property type="evidence" value="ECO:0007669"/>
    <property type="project" value="InterPro"/>
</dbReference>